<dbReference type="PROSITE" id="PS50968">
    <property type="entry name" value="BIOTINYL_LIPOYL"/>
    <property type="match status" value="1"/>
</dbReference>
<dbReference type="GO" id="GO:0016746">
    <property type="term" value="F:acyltransferase activity"/>
    <property type="evidence" value="ECO:0007669"/>
    <property type="project" value="UniProtKB-KW"/>
</dbReference>
<keyword evidence="4" id="KW-0808">Transferase</keyword>
<dbReference type="Pfam" id="PF00364">
    <property type="entry name" value="Biotin_lipoyl"/>
    <property type="match status" value="1"/>
</dbReference>
<keyword evidence="3 4" id="KW-0450">Lipoyl</keyword>
<evidence type="ECO:0000256" key="4">
    <source>
        <dbReference type="RuleBase" id="RU003423"/>
    </source>
</evidence>
<dbReference type="InterPro" id="IPR023213">
    <property type="entry name" value="CAT-like_dom_sf"/>
</dbReference>
<dbReference type="CDD" id="cd06849">
    <property type="entry name" value="lipoyl_domain"/>
    <property type="match status" value="1"/>
</dbReference>
<dbReference type="InterPro" id="IPR000089">
    <property type="entry name" value="Biotin_lipoyl"/>
</dbReference>
<evidence type="ECO:0000256" key="1">
    <source>
        <dbReference type="ARBA" id="ARBA00001938"/>
    </source>
</evidence>
<dbReference type="Pfam" id="PF02817">
    <property type="entry name" value="E3_binding"/>
    <property type="match status" value="1"/>
</dbReference>
<dbReference type="SUPFAM" id="SSF51230">
    <property type="entry name" value="Single hybrid motif"/>
    <property type="match status" value="1"/>
</dbReference>
<dbReference type="Gene3D" id="3.30.559.10">
    <property type="entry name" value="Chloramphenicol acetyltransferase-like domain"/>
    <property type="match status" value="1"/>
</dbReference>
<dbReference type="InterPro" id="IPR045257">
    <property type="entry name" value="E2/Pdx1"/>
</dbReference>
<keyword evidence="4" id="KW-0012">Acyltransferase</keyword>
<evidence type="ECO:0000259" key="7">
    <source>
        <dbReference type="PROSITE" id="PS51826"/>
    </source>
</evidence>
<protein>
    <recommendedName>
        <fullName evidence="4">Dihydrolipoamide acetyltransferase component of pyruvate dehydrogenase complex</fullName>
        <ecNumber evidence="4">2.3.1.-</ecNumber>
    </recommendedName>
</protein>
<feature type="domain" description="Peripheral subunit-binding (PSBD)" evidence="7">
    <location>
        <begin position="136"/>
        <end position="173"/>
    </location>
</feature>
<dbReference type="PROSITE" id="PS51826">
    <property type="entry name" value="PSBD"/>
    <property type="match status" value="1"/>
</dbReference>
<evidence type="ECO:0000313" key="9">
    <source>
        <dbReference type="Proteomes" id="UP000606991"/>
    </source>
</evidence>
<dbReference type="PANTHER" id="PTHR23151:SF90">
    <property type="entry name" value="DIHYDROLIPOYLLYSINE-RESIDUE ACETYLTRANSFERASE COMPONENT OF PYRUVATE DEHYDROGENASE COMPLEX, MITOCHONDRIAL-RELATED"/>
    <property type="match status" value="1"/>
</dbReference>
<evidence type="ECO:0000313" key="8">
    <source>
        <dbReference type="EMBL" id="MBJ7593564.1"/>
    </source>
</evidence>
<dbReference type="PANTHER" id="PTHR23151">
    <property type="entry name" value="DIHYDROLIPOAMIDE ACETYL/SUCCINYL-TRANSFERASE-RELATED"/>
    <property type="match status" value="1"/>
</dbReference>
<dbReference type="SUPFAM" id="SSF47005">
    <property type="entry name" value="Peripheral subunit-binding domain of 2-oxo acid dehydrogenase complex"/>
    <property type="match status" value="1"/>
</dbReference>
<dbReference type="InterPro" id="IPR036625">
    <property type="entry name" value="E3-bd_dom_sf"/>
</dbReference>
<feature type="region of interest" description="Disordered" evidence="5">
    <location>
        <begin position="79"/>
        <end position="141"/>
    </location>
</feature>
<dbReference type="InterPro" id="IPR011053">
    <property type="entry name" value="Single_hybrid_motif"/>
</dbReference>
<dbReference type="InterPro" id="IPR004167">
    <property type="entry name" value="PSBD"/>
</dbReference>
<sequence length="424" mass="44226">MADITMPRLSDTMEEGTIARWLKRVGDSIARGEVIAQIDTDKATMDLEAYESGVLEAITLGDGESAPIGQVIGRIGTGTAPIAPADTGASADASRTSAPSTVLEPEPRVVPPSPAPGSDQPTPAARSSGDGGGQLKASPVARAMAREHGIDLEGLRGSGPSGRVVKVDVERLARDQAAVPAAGRTAPVAAVPASDDEEVPLSNIRRVGARRMVESMQSTPHFYLTRSVDAEALTAFRADLNNRLAAAGERVKVSVTDLLVKACATALRAVPDLNVSWADDRLLRHQHINIGIAVATDSGLVVPVVRDADQKSLRRISLEAKALIATARAGGLVPSQFSGGTFTISNLGMYGVEQFTAVINPPEAALLTVGATTPRVVAHEGVAAIRQTFSITLAIDHRALDGAAGAVFLQWLVPLLEDPLRIVV</sequence>
<proteinExistence type="inferred from homology"/>
<evidence type="ECO:0000259" key="6">
    <source>
        <dbReference type="PROSITE" id="PS50968"/>
    </source>
</evidence>
<dbReference type="EMBL" id="JAEKNS010000025">
    <property type="protein sequence ID" value="MBJ7593564.1"/>
    <property type="molecule type" value="Genomic_DNA"/>
</dbReference>
<comment type="similarity">
    <text evidence="2 4">Belongs to the 2-oxoacid dehydrogenase family.</text>
</comment>
<dbReference type="GO" id="GO:0006086">
    <property type="term" value="P:pyruvate decarboxylation to acetyl-CoA"/>
    <property type="evidence" value="ECO:0007669"/>
    <property type="project" value="InterPro"/>
</dbReference>
<name>A0A934JUV7_9BACT</name>
<organism evidence="8 9">
    <name type="scientific">Candidatus Aeolococcus gillhamiae</name>
    <dbReference type="NCBI Taxonomy" id="3127015"/>
    <lineage>
        <taxon>Bacteria</taxon>
        <taxon>Bacillati</taxon>
        <taxon>Candidatus Dormiibacterota</taxon>
        <taxon>Candidatus Dormibacteria</taxon>
        <taxon>Candidatus Aeolococcales</taxon>
        <taxon>Candidatus Aeolococcaceae</taxon>
        <taxon>Candidatus Aeolococcus</taxon>
    </lineage>
</organism>
<feature type="domain" description="Lipoyl-binding" evidence="6">
    <location>
        <begin position="1"/>
        <end position="76"/>
    </location>
</feature>
<dbReference type="EC" id="2.3.1.-" evidence="4"/>
<comment type="cofactor">
    <cofactor evidence="1 4">
        <name>(R)-lipoate</name>
        <dbReference type="ChEBI" id="CHEBI:83088"/>
    </cofactor>
</comment>
<dbReference type="InterPro" id="IPR001078">
    <property type="entry name" value="2-oxoacid_DH_actylTfrase"/>
</dbReference>
<evidence type="ECO:0000256" key="2">
    <source>
        <dbReference type="ARBA" id="ARBA00007317"/>
    </source>
</evidence>
<evidence type="ECO:0000256" key="5">
    <source>
        <dbReference type="SAM" id="MobiDB-lite"/>
    </source>
</evidence>
<dbReference type="RefSeq" id="WP_337308955.1">
    <property type="nucleotide sequence ID" value="NZ_JAEKNS010000025.1"/>
</dbReference>
<dbReference type="SUPFAM" id="SSF52777">
    <property type="entry name" value="CoA-dependent acyltransferases"/>
    <property type="match status" value="1"/>
</dbReference>
<dbReference type="Proteomes" id="UP000606991">
    <property type="component" value="Unassembled WGS sequence"/>
</dbReference>
<accession>A0A934JUV7</accession>
<reference evidence="8 9" key="1">
    <citation type="submission" date="2020-10" db="EMBL/GenBank/DDBJ databases">
        <title>Ca. Dormibacterota MAGs.</title>
        <authorList>
            <person name="Montgomery K."/>
        </authorList>
    </citation>
    <scope>NUCLEOTIDE SEQUENCE [LARGE SCALE GENOMIC DNA]</scope>
    <source>
        <strain evidence="8">SC8812_S17_18</strain>
    </source>
</reference>
<dbReference type="Pfam" id="PF00198">
    <property type="entry name" value="2-oxoacid_dh"/>
    <property type="match status" value="1"/>
</dbReference>
<dbReference type="Gene3D" id="4.10.320.10">
    <property type="entry name" value="E3-binding domain"/>
    <property type="match status" value="1"/>
</dbReference>
<gene>
    <name evidence="8" type="ORF">JF886_01675</name>
</gene>
<comment type="caution">
    <text evidence="8">The sequence shown here is derived from an EMBL/GenBank/DDBJ whole genome shotgun (WGS) entry which is preliminary data.</text>
</comment>
<dbReference type="AlphaFoldDB" id="A0A934JUV7"/>
<dbReference type="Gene3D" id="2.40.50.100">
    <property type="match status" value="1"/>
</dbReference>
<dbReference type="GO" id="GO:0045254">
    <property type="term" value="C:pyruvate dehydrogenase complex"/>
    <property type="evidence" value="ECO:0007669"/>
    <property type="project" value="InterPro"/>
</dbReference>
<evidence type="ECO:0000256" key="3">
    <source>
        <dbReference type="ARBA" id="ARBA00022823"/>
    </source>
</evidence>